<dbReference type="GO" id="GO:0022900">
    <property type="term" value="P:electron transport chain"/>
    <property type="evidence" value="ECO:0007669"/>
    <property type="project" value="UniProtKB-UniRule"/>
</dbReference>
<keyword evidence="12" id="KW-1185">Reference proteome</keyword>
<dbReference type="AlphaFoldDB" id="A0A6G7VD64"/>
<evidence type="ECO:0000256" key="6">
    <source>
        <dbReference type="ARBA" id="ARBA00022982"/>
    </source>
</evidence>
<feature type="transmembrane region" description="Helical" evidence="9">
    <location>
        <begin position="186"/>
        <end position="209"/>
    </location>
</feature>
<evidence type="ECO:0000313" key="12">
    <source>
        <dbReference type="Proteomes" id="UP000502699"/>
    </source>
</evidence>
<evidence type="ECO:0000256" key="9">
    <source>
        <dbReference type="HAMAP-Rule" id="MF_00478"/>
    </source>
</evidence>
<dbReference type="EC" id="7.-.-.-" evidence="9"/>
<dbReference type="InterPro" id="IPR003667">
    <property type="entry name" value="NqrDE/RnfAE"/>
</dbReference>
<feature type="transmembrane region" description="Helical" evidence="9">
    <location>
        <begin position="74"/>
        <end position="94"/>
    </location>
</feature>
<dbReference type="NCBIfam" id="TIGR01948">
    <property type="entry name" value="rnfE"/>
    <property type="match status" value="1"/>
</dbReference>
<dbReference type="EMBL" id="CP048029">
    <property type="protein sequence ID" value="QIK37825.1"/>
    <property type="molecule type" value="Genomic_DNA"/>
</dbReference>
<evidence type="ECO:0000256" key="2">
    <source>
        <dbReference type="ARBA" id="ARBA00022448"/>
    </source>
</evidence>
<evidence type="ECO:0000256" key="3">
    <source>
        <dbReference type="ARBA" id="ARBA00022519"/>
    </source>
</evidence>
<protein>
    <recommendedName>
        <fullName evidence="9">Ion-translocating oxidoreductase complex subunit E</fullName>
        <ecNumber evidence="9">7.-.-.-</ecNumber>
    </recommendedName>
    <alternativeName>
        <fullName evidence="9">Rnf electron transport complex subunit E</fullName>
    </alternativeName>
</protein>
<feature type="transmembrane region" description="Helical" evidence="9">
    <location>
        <begin position="21"/>
        <end position="38"/>
    </location>
</feature>
<evidence type="ECO:0000256" key="7">
    <source>
        <dbReference type="ARBA" id="ARBA00022989"/>
    </source>
</evidence>
<keyword evidence="9" id="KW-1003">Cell membrane</keyword>
<feature type="transmembrane region" description="Helical" evidence="9">
    <location>
        <begin position="100"/>
        <end position="118"/>
    </location>
</feature>
<keyword evidence="7 9" id="KW-1133">Transmembrane helix</keyword>
<evidence type="ECO:0000256" key="5">
    <source>
        <dbReference type="ARBA" id="ARBA00022967"/>
    </source>
</evidence>
<dbReference type="PANTHER" id="PTHR30586:SF0">
    <property type="entry name" value="ION-TRANSLOCATING OXIDOREDUCTASE COMPLEX SUBUNIT E"/>
    <property type="match status" value="1"/>
</dbReference>
<reference evidence="12" key="1">
    <citation type="submission" date="2020-01" db="EMBL/GenBank/DDBJ databases">
        <title>Caldichromatium gen. nov., sp. nov., a thermophilic purple sulfur bacterium member of the family Chromatiaceae isolated from Nakabusa hot spring, Japan.</title>
        <authorList>
            <person name="Saini M.K."/>
            <person name="Hanada S."/>
            <person name="Tank M."/>
        </authorList>
    </citation>
    <scope>NUCLEOTIDE SEQUENCE [LARGE SCALE GENOMIC DNA]</scope>
    <source>
        <strain evidence="12">No.7</strain>
    </source>
</reference>
<dbReference type="RefSeq" id="WP_166270588.1">
    <property type="nucleotide sequence ID" value="NZ_CP048029.1"/>
</dbReference>
<keyword evidence="6 9" id="KW-0249">Electron transport</keyword>
<feature type="region of interest" description="Disordered" evidence="10">
    <location>
        <begin position="216"/>
        <end position="238"/>
    </location>
</feature>
<keyword evidence="3 9" id="KW-0997">Cell inner membrane</keyword>
<dbReference type="InterPro" id="IPR010968">
    <property type="entry name" value="RnfE"/>
</dbReference>
<evidence type="ECO:0000256" key="4">
    <source>
        <dbReference type="ARBA" id="ARBA00022692"/>
    </source>
</evidence>
<dbReference type="PANTHER" id="PTHR30586">
    <property type="entry name" value="ELECTRON TRANSPORT COMPLEX PROTEIN RNFE"/>
    <property type="match status" value="1"/>
</dbReference>
<dbReference type="GO" id="GO:0005886">
    <property type="term" value="C:plasma membrane"/>
    <property type="evidence" value="ECO:0007669"/>
    <property type="project" value="UniProtKB-SubCell"/>
</dbReference>
<evidence type="ECO:0000256" key="10">
    <source>
        <dbReference type="SAM" id="MobiDB-lite"/>
    </source>
</evidence>
<keyword evidence="8 9" id="KW-0472">Membrane</keyword>
<keyword evidence="2 9" id="KW-0813">Transport</keyword>
<dbReference type="KEGG" id="cjap:GWK36_07335"/>
<evidence type="ECO:0000256" key="1">
    <source>
        <dbReference type="ARBA" id="ARBA00004127"/>
    </source>
</evidence>
<dbReference type="NCBIfam" id="NF009070">
    <property type="entry name" value="PRK12405.1"/>
    <property type="match status" value="1"/>
</dbReference>
<dbReference type="Proteomes" id="UP000502699">
    <property type="component" value="Chromosome"/>
</dbReference>
<proteinExistence type="inferred from homology"/>
<comment type="subunit">
    <text evidence="9">The complex is composed of six subunits: RnfA, RnfB, RnfC, RnfD, RnfE and RnfG.</text>
</comment>
<feature type="transmembrane region" description="Helical" evidence="9">
    <location>
        <begin position="44"/>
        <end position="62"/>
    </location>
</feature>
<dbReference type="GO" id="GO:0012505">
    <property type="term" value="C:endomembrane system"/>
    <property type="evidence" value="ECO:0007669"/>
    <property type="project" value="UniProtKB-SubCell"/>
</dbReference>
<comment type="similarity">
    <text evidence="9">Belongs to the NqrDE/RnfAE family.</text>
</comment>
<organism evidence="11 12">
    <name type="scientific">Caldichromatium japonicum</name>
    <dbReference type="NCBI Taxonomy" id="2699430"/>
    <lineage>
        <taxon>Bacteria</taxon>
        <taxon>Pseudomonadati</taxon>
        <taxon>Pseudomonadota</taxon>
        <taxon>Gammaproteobacteria</taxon>
        <taxon>Chromatiales</taxon>
        <taxon>Chromatiaceae</taxon>
        <taxon>Caldichromatium</taxon>
    </lineage>
</organism>
<sequence>MSAPLAPQQILKTGLWTNNQMLVALLGLCPLLATTTSATNGLGMGLATTAVLVCSNGTVSLIRHLVRPEIRIPVFVLVIASFVTLVELLMQAFFYELYRVLGLFIALIVVNCIIIGRAEAFASKNRLEGALLDGLAVGLGATLVLTTLGGLRELIGQGTLFAQADLLLGDWARVLSLNLGSGFQGALIAILPPGAFIGLGLMIALKNLIDEQIKRRRSHPAPAQPQTVPIAPAEVPRA</sequence>
<dbReference type="Pfam" id="PF02508">
    <property type="entry name" value="Rnf-Nqr"/>
    <property type="match status" value="1"/>
</dbReference>
<accession>A0A6G7VD64</accession>
<name>A0A6G7VD64_9GAMM</name>
<gene>
    <name evidence="9" type="primary">rnfE</name>
    <name evidence="11" type="ORF">GWK36_07335</name>
</gene>
<evidence type="ECO:0000313" key="11">
    <source>
        <dbReference type="EMBL" id="QIK37825.1"/>
    </source>
</evidence>
<evidence type="ECO:0000256" key="8">
    <source>
        <dbReference type="ARBA" id="ARBA00023136"/>
    </source>
</evidence>
<dbReference type="HAMAP" id="MF_00478">
    <property type="entry name" value="RsxE_RnfE"/>
    <property type="match status" value="1"/>
</dbReference>
<keyword evidence="5 9" id="KW-1278">Translocase</keyword>
<keyword evidence="4 9" id="KW-0812">Transmembrane</keyword>
<feature type="transmembrane region" description="Helical" evidence="9">
    <location>
        <begin position="130"/>
        <end position="151"/>
    </location>
</feature>
<comment type="subcellular location">
    <subcellularLocation>
        <location evidence="9">Cell inner membrane</location>
        <topology evidence="9">Multi-pass membrane protein</topology>
    </subcellularLocation>
    <subcellularLocation>
        <location evidence="1">Endomembrane system</location>
        <topology evidence="1">Multi-pass membrane protein</topology>
    </subcellularLocation>
</comment>
<comment type="function">
    <text evidence="9">Part of a membrane-bound complex that couples electron transfer with translocation of ions across the membrane.</text>
</comment>
<dbReference type="PIRSF" id="PIRSF006102">
    <property type="entry name" value="NQR_DE"/>
    <property type="match status" value="1"/>
</dbReference>